<gene>
    <name evidence="8" type="ORF">FXF65_08550</name>
</gene>
<evidence type="ECO:0000256" key="5">
    <source>
        <dbReference type="PROSITE-ProRule" id="PRU00169"/>
    </source>
</evidence>
<dbReference type="PROSITE" id="PS50043">
    <property type="entry name" value="HTH_LUXR_2"/>
    <property type="match status" value="1"/>
</dbReference>
<comment type="caution">
    <text evidence="8">The sequence shown here is derived from an EMBL/GenBank/DDBJ whole genome shotgun (WGS) entry which is preliminary data.</text>
</comment>
<dbReference type="Proteomes" id="UP000322634">
    <property type="component" value="Unassembled WGS sequence"/>
</dbReference>
<evidence type="ECO:0000313" key="8">
    <source>
        <dbReference type="EMBL" id="TYC16617.1"/>
    </source>
</evidence>
<proteinExistence type="predicted"/>
<sequence>MIRVMLADDQRLVRAGFRSILAGEDDIEVVAEVGDGREAVRVASELRPDVVLMDIRMPVLDGLEATSRITSDPRLDAVRVVILTTFDLDDYVYSAIKSGASGFLVKDTEPPELIHGVRVVARGDALLAPTVTRRLIAEFASRIAKPPPAERLDPLTDREREVLELVAAGLSNEEIAGRLVLSPATAKTHVSRILAKVGARDRAQLVVLAYETGMIRPGWLG</sequence>
<dbReference type="Pfam" id="PF00072">
    <property type="entry name" value="Response_reg"/>
    <property type="match status" value="1"/>
</dbReference>
<dbReference type="SUPFAM" id="SSF52172">
    <property type="entry name" value="CheY-like"/>
    <property type="match status" value="1"/>
</dbReference>
<evidence type="ECO:0000256" key="3">
    <source>
        <dbReference type="ARBA" id="ARBA00023125"/>
    </source>
</evidence>
<dbReference type="InterPro" id="IPR039420">
    <property type="entry name" value="WalR-like"/>
</dbReference>
<feature type="modified residue" description="4-aspartylphosphate" evidence="5">
    <location>
        <position position="54"/>
    </location>
</feature>
<evidence type="ECO:0000259" key="6">
    <source>
        <dbReference type="PROSITE" id="PS50043"/>
    </source>
</evidence>
<keyword evidence="9" id="KW-1185">Reference proteome</keyword>
<dbReference type="SMART" id="SM00421">
    <property type="entry name" value="HTH_LUXR"/>
    <property type="match status" value="1"/>
</dbReference>
<organism evidence="8 9">
    <name type="scientific">Actinomadura syzygii</name>
    <dbReference type="NCBI Taxonomy" id="1427538"/>
    <lineage>
        <taxon>Bacteria</taxon>
        <taxon>Bacillati</taxon>
        <taxon>Actinomycetota</taxon>
        <taxon>Actinomycetes</taxon>
        <taxon>Streptosporangiales</taxon>
        <taxon>Thermomonosporaceae</taxon>
        <taxon>Actinomadura</taxon>
    </lineage>
</organism>
<keyword evidence="1 5" id="KW-0597">Phosphoprotein</keyword>
<dbReference type="Gene3D" id="3.40.50.2300">
    <property type="match status" value="1"/>
</dbReference>
<dbReference type="OrthoDB" id="3686176at2"/>
<dbReference type="SMART" id="SM00448">
    <property type="entry name" value="REC"/>
    <property type="match status" value="1"/>
</dbReference>
<dbReference type="CDD" id="cd17535">
    <property type="entry name" value="REC_NarL-like"/>
    <property type="match status" value="1"/>
</dbReference>
<dbReference type="EMBL" id="VSFF01000003">
    <property type="protein sequence ID" value="TYC16617.1"/>
    <property type="molecule type" value="Genomic_DNA"/>
</dbReference>
<feature type="domain" description="HTH luxR-type" evidence="6">
    <location>
        <begin position="148"/>
        <end position="213"/>
    </location>
</feature>
<dbReference type="PANTHER" id="PTHR43214">
    <property type="entry name" value="TWO-COMPONENT RESPONSE REGULATOR"/>
    <property type="match status" value="1"/>
</dbReference>
<dbReference type="Pfam" id="PF00196">
    <property type="entry name" value="GerE"/>
    <property type="match status" value="1"/>
</dbReference>
<feature type="domain" description="Response regulatory" evidence="7">
    <location>
        <begin position="3"/>
        <end position="121"/>
    </location>
</feature>
<evidence type="ECO:0000313" key="9">
    <source>
        <dbReference type="Proteomes" id="UP000322634"/>
    </source>
</evidence>
<accession>A0A5D0UEV3</accession>
<keyword evidence="4" id="KW-0804">Transcription</keyword>
<dbReference type="SUPFAM" id="SSF46894">
    <property type="entry name" value="C-terminal effector domain of the bipartite response regulators"/>
    <property type="match status" value="1"/>
</dbReference>
<keyword evidence="3" id="KW-0238">DNA-binding</keyword>
<name>A0A5D0UEV3_9ACTN</name>
<dbReference type="GO" id="GO:0003677">
    <property type="term" value="F:DNA binding"/>
    <property type="evidence" value="ECO:0007669"/>
    <property type="project" value="UniProtKB-KW"/>
</dbReference>
<evidence type="ECO:0000259" key="7">
    <source>
        <dbReference type="PROSITE" id="PS50110"/>
    </source>
</evidence>
<reference evidence="8 9" key="1">
    <citation type="submission" date="2019-08" db="EMBL/GenBank/DDBJ databases">
        <title>Actinomadura sp. nov. CYP1-5 isolated from mountain soil.</title>
        <authorList>
            <person name="Songsumanus A."/>
            <person name="Kuncharoen N."/>
            <person name="Kudo T."/>
            <person name="Yuki M."/>
            <person name="Igarashi Y."/>
            <person name="Tanasupawat S."/>
        </authorList>
    </citation>
    <scope>NUCLEOTIDE SEQUENCE [LARGE SCALE GENOMIC DNA]</scope>
    <source>
        <strain evidence="8 9">GKU157</strain>
    </source>
</reference>
<dbReference type="RefSeq" id="WP_148349169.1">
    <property type="nucleotide sequence ID" value="NZ_JBHSBF010000023.1"/>
</dbReference>
<dbReference type="CDD" id="cd06170">
    <property type="entry name" value="LuxR_C_like"/>
    <property type="match status" value="1"/>
</dbReference>
<dbReference type="InterPro" id="IPR011006">
    <property type="entry name" value="CheY-like_superfamily"/>
</dbReference>
<dbReference type="PROSITE" id="PS50110">
    <property type="entry name" value="RESPONSE_REGULATORY"/>
    <property type="match status" value="1"/>
</dbReference>
<dbReference type="PRINTS" id="PR00038">
    <property type="entry name" value="HTHLUXR"/>
</dbReference>
<dbReference type="GO" id="GO:0006355">
    <property type="term" value="P:regulation of DNA-templated transcription"/>
    <property type="evidence" value="ECO:0007669"/>
    <property type="project" value="InterPro"/>
</dbReference>
<evidence type="ECO:0000256" key="1">
    <source>
        <dbReference type="ARBA" id="ARBA00022553"/>
    </source>
</evidence>
<dbReference type="AlphaFoldDB" id="A0A5D0UEV3"/>
<evidence type="ECO:0000256" key="2">
    <source>
        <dbReference type="ARBA" id="ARBA00023015"/>
    </source>
</evidence>
<dbReference type="InterPro" id="IPR001789">
    <property type="entry name" value="Sig_transdc_resp-reg_receiver"/>
</dbReference>
<dbReference type="InterPro" id="IPR016032">
    <property type="entry name" value="Sig_transdc_resp-reg_C-effctor"/>
</dbReference>
<protein>
    <submittedName>
        <fullName evidence="8">Response regulator transcription factor</fullName>
    </submittedName>
</protein>
<evidence type="ECO:0000256" key="4">
    <source>
        <dbReference type="ARBA" id="ARBA00023163"/>
    </source>
</evidence>
<dbReference type="InterPro" id="IPR000792">
    <property type="entry name" value="Tscrpt_reg_LuxR_C"/>
</dbReference>
<keyword evidence="2" id="KW-0805">Transcription regulation</keyword>
<dbReference type="InterPro" id="IPR058245">
    <property type="entry name" value="NreC/VraR/RcsB-like_REC"/>
</dbReference>
<dbReference type="PANTHER" id="PTHR43214:SF24">
    <property type="entry name" value="TRANSCRIPTIONAL REGULATORY PROTEIN NARL-RELATED"/>
    <property type="match status" value="1"/>
</dbReference>
<dbReference type="GO" id="GO:0000160">
    <property type="term" value="P:phosphorelay signal transduction system"/>
    <property type="evidence" value="ECO:0007669"/>
    <property type="project" value="InterPro"/>
</dbReference>